<dbReference type="Pfam" id="PF01381">
    <property type="entry name" value="HTH_3"/>
    <property type="match status" value="1"/>
</dbReference>
<evidence type="ECO:0000256" key="2">
    <source>
        <dbReference type="ARBA" id="ARBA00023125"/>
    </source>
</evidence>
<dbReference type="SUPFAM" id="SSF47413">
    <property type="entry name" value="lambda repressor-like DNA-binding domains"/>
    <property type="match status" value="1"/>
</dbReference>
<proteinExistence type="predicted"/>
<accession>A0A6P2I4B9</accession>
<dbReference type="GO" id="GO:0003700">
    <property type="term" value="F:DNA-binding transcription factor activity"/>
    <property type="evidence" value="ECO:0007669"/>
    <property type="project" value="TreeGrafter"/>
</dbReference>
<sequence length="84" mass="9336">MIRGMPNLSSHRQDPVLVALGQTIRRIRKERDMSQEQLALSADVDMSYLGRVERGDNNVAVLRLKRIADALGITMTALMTEAGL</sequence>
<gene>
    <name evidence="5" type="ORF">BLA15945_01025</name>
</gene>
<name>A0A6P2I4B9_BURL3</name>
<dbReference type="SMART" id="SM00530">
    <property type="entry name" value="HTH_XRE"/>
    <property type="match status" value="1"/>
</dbReference>
<dbReference type="AlphaFoldDB" id="A0A6P2I4B9"/>
<dbReference type="PROSITE" id="PS50943">
    <property type="entry name" value="HTH_CROC1"/>
    <property type="match status" value="1"/>
</dbReference>
<dbReference type="PANTHER" id="PTHR46797:SF23">
    <property type="entry name" value="HTH-TYPE TRANSCRIPTIONAL REGULATOR SUTR"/>
    <property type="match status" value="1"/>
</dbReference>
<dbReference type="InterPro" id="IPR050807">
    <property type="entry name" value="TransReg_Diox_bact_type"/>
</dbReference>
<evidence type="ECO:0000313" key="6">
    <source>
        <dbReference type="Proteomes" id="UP000494174"/>
    </source>
</evidence>
<evidence type="ECO:0000313" key="5">
    <source>
        <dbReference type="EMBL" id="VWB24484.1"/>
    </source>
</evidence>
<evidence type="ECO:0000259" key="4">
    <source>
        <dbReference type="PROSITE" id="PS50943"/>
    </source>
</evidence>
<dbReference type="EMBL" id="CABVPU010000003">
    <property type="protein sequence ID" value="VWB24484.1"/>
    <property type="molecule type" value="Genomic_DNA"/>
</dbReference>
<dbReference type="PANTHER" id="PTHR46797">
    <property type="entry name" value="HTH-TYPE TRANSCRIPTIONAL REGULATOR"/>
    <property type="match status" value="1"/>
</dbReference>
<evidence type="ECO:0000256" key="1">
    <source>
        <dbReference type="ARBA" id="ARBA00023015"/>
    </source>
</evidence>
<dbReference type="InterPro" id="IPR010982">
    <property type="entry name" value="Lambda_DNA-bd_dom_sf"/>
</dbReference>
<keyword evidence="2 5" id="KW-0238">DNA-binding</keyword>
<dbReference type="GO" id="GO:0003677">
    <property type="term" value="F:DNA binding"/>
    <property type="evidence" value="ECO:0007669"/>
    <property type="project" value="UniProtKB-KW"/>
</dbReference>
<dbReference type="Gene3D" id="1.10.260.40">
    <property type="entry name" value="lambda repressor-like DNA-binding domains"/>
    <property type="match status" value="1"/>
</dbReference>
<keyword evidence="1" id="KW-0805">Transcription regulation</keyword>
<dbReference type="Proteomes" id="UP000494174">
    <property type="component" value="Unassembled WGS sequence"/>
</dbReference>
<protein>
    <submittedName>
        <fullName evidence="5">DNA-binding protein</fullName>
    </submittedName>
</protein>
<keyword evidence="3" id="KW-0804">Transcription</keyword>
<dbReference type="CDD" id="cd00093">
    <property type="entry name" value="HTH_XRE"/>
    <property type="match status" value="1"/>
</dbReference>
<evidence type="ECO:0000256" key="3">
    <source>
        <dbReference type="ARBA" id="ARBA00023163"/>
    </source>
</evidence>
<dbReference type="GO" id="GO:0005829">
    <property type="term" value="C:cytosol"/>
    <property type="evidence" value="ECO:0007669"/>
    <property type="project" value="TreeGrafter"/>
</dbReference>
<organism evidence="5 6">
    <name type="scientific">Burkholderia lata (strain ATCC 17760 / DSM 23089 / LMG 22485 / NCIMB 9086 / R18194 / 383)</name>
    <dbReference type="NCBI Taxonomy" id="482957"/>
    <lineage>
        <taxon>Bacteria</taxon>
        <taxon>Pseudomonadati</taxon>
        <taxon>Pseudomonadota</taxon>
        <taxon>Betaproteobacteria</taxon>
        <taxon>Burkholderiales</taxon>
        <taxon>Burkholderiaceae</taxon>
        <taxon>Burkholderia</taxon>
        <taxon>Burkholderia cepacia complex</taxon>
    </lineage>
</organism>
<dbReference type="InterPro" id="IPR001387">
    <property type="entry name" value="Cro/C1-type_HTH"/>
</dbReference>
<reference evidence="5 6" key="1">
    <citation type="submission" date="2019-09" db="EMBL/GenBank/DDBJ databases">
        <authorList>
            <person name="Depoorter E."/>
        </authorList>
    </citation>
    <scope>NUCLEOTIDE SEQUENCE [LARGE SCALE GENOMIC DNA]</scope>
    <source>
        <strain evidence="5">R-15945</strain>
    </source>
</reference>
<feature type="domain" description="HTH cro/C1-type" evidence="4">
    <location>
        <begin position="24"/>
        <end position="78"/>
    </location>
</feature>